<dbReference type="InterPro" id="IPR027377">
    <property type="entry name" value="ZAR1/RTP1-5-like_Znf-3CxxC"/>
</dbReference>
<keyword evidence="5" id="KW-0862">Zinc</keyword>
<dbReference type="GO" id="GO:0016020">
    <property type="term" value="C:membrane"/>
    <property type="evidence" value="ECO:0007669"/>
    <property type="project" value="UniProtKB-SubCell"/>
</dbReference>
<organism evidence="9 10">
    <name type="scientific">Scyliorhinus torazame</name>
    <name type="common">Cloudy catshark</name>
    <name type="synonym">Catulus torazame</name>
    <dbReference type="NCBI Taxonomy" id="75743"/>
    <lineage>
        <taxon>Eukaryota</taxon>
        <taxon>Metazoa</taxon>
        <taxon>Chordata</taxon>
        <taxon>Craniata</taxon>
        <taxon>Vertebrata</taxon>
        <taxon>Chondrichthyes</taxon>
        <taxon>Elasmobranchii</taxon>
        <taxon>Galeomorphii</taxon>
        <taxon>Galeoidea</taxon>
        <taxon>Carcharhiniformes</taxon>
        <taxon>Scyliorhinidae</taxon>
        <taxon>Scyliorhinus</taxon>
    </lineage>
</organism>
<keyword evidence="4" id="KW-0863">Zinc-finger</keyword>
<keyword evidence="2" id="KW-0812">Transmembrane</keyword>
<dbReference type="OMA" id="SINMDTE"/>
<evidence type="ECO:0000256" key="5">
    <source>
        <dbReference type="ARBA" id="ARBA00022833"/>
    </source>
</evidence>
<evidence type="ECO:0000256" key="7">
    <source>
        <dbReference type="ARBA" id="ARBA00023136"/>
    </source>
</evidence>
<gene>
    <name evidence="9" type="ORF">scyTo_0013209</name>
</gene>
<name>A0A401NRK2_SCYTO</name>
<dbReference type="PANTHER" id="PTHR14402:SF20">
    <property type="entry name" value="RECEPTOR-TRANSPORTING PROTEIN 2"/>
    <property type="match status" value="1"/>
</dbReference>
<keyword evidence="10" id="KW-1185">Reference proteome</keyword>
<dbReference type="Proteomes" id="UP000288216">
    <property type="component" value="Unassembled WGS sequence"/>
</dbReference>
<sequence length="231" mass="26903">MKRHPASTGKEGREREGGCISKSGELFFRTNTQICSIAKAIYFLTKLLLCAGGIYCQSERKMSRVPGKNPWIDLFTKRVEEMEFEARWTLNFNYSLCPVLDGEQRREGWKIYKTSAFGRFDCRCSNSWSSAHVVILFHYRLRKKRGLVLIRLLRQGCRDCWDSPELKPQVTHPQIQKVFDRLIQKICKNCYGETVEEIERVLEHRKTKPHETSFCEACKLGICRNQADAVN</sequence>
<proteinExistence type="predicted"/>
<dbReference type="GO" id="GO:0051205">
    <property type="term" value="P:protein insertion into membrane"/>
    <property type="evidence" value="ECO:0007669"/>
    <property type="project" value="TreeGrafter"/>
</dbReference>
<dbReference type="AlphaFoldDB" id="A0A401NRK2"/>
<evidence type="ECO:0000256" key="6">
    <source>
        <dbReference type="ARBA" id="ARBA00022989"/>
    </source>
</evidence>
<protein>
    <recommendedName>
        <fullName evidence="8">3CxxC-type domain-containing protein</fullName>
    </recommendedName>
</protein>
<keyword evidence="7" id="KW-0472">Membrane</keyword>
<dbReference type="GO" id="GO:0008270">
    <property type="term" value="F:zinc ion binding"/>
    <property type="evidence" value="ECO:0007669"/>
    <property type="project" value="UniProtKB-KW"/>
</dbReference>
<keyword evidence="3" id="KW-0479">Metal-binding</keyword>
<dbReference type="PANTHER" id="PTHR14402">
    <property type="entry name" value="RECEPTOR TRANSPORTING PROTEIN"/>
    <property type="match status" value="1"/>
</dbReference>
<evidence type="ECO:0000259" key="8">
    <source>
        <dbReference type="SMART" id="SM01328"/>
    </source>
</evidence>
<evidence type="ECO:0000256" key="3">
    <source>
        <dbReference type="ARBA" id="ARBA00022723"/>
    </source>
</evidence>
<evidence type="ECO:0000256" key="2">
    <source>
        <dbReference type="ARBA" id="ARBA00022692"/>
    </source>
</evidence>
<dbReference type="GO" id="GO:0031849">
    <property type="term" value="F:olfactory receptor binding"/>
    <property type="evidence" value="ECO:0007669"/>
    <property type="project" value="TreeGrafter"/>
</dbReference>
<dbReference type="SMART" id="SM01328">
    <property type="entry name" value="zf-3CxxC"/>
    <property type="match status" value="1"/>
</dbReference>
<dbReference type="EMBL" id="BFAA01006660">
    <property type="protein sequence ID" value="GCB63477.1"/>
    <property type="molecule type" value="Genomic_DNA"/>
</dbReference>
<reference evidence="9 10" key="1">
    <citation type="journal article" date="2018" name="Nat. Ecol. Evol.">
        <title>Shark genomes provide insights into elasmobranch evolution and the origin of vertebrates.</title>
        <authorList>
            <person name="Hara Y"/>
            <person name="Yamaguchi K"/>
            <person name="Onimaru K"/>
            <person name="Kadota M"/>
            <person name="Koyanagi M"/>
            <person name="Keeley SD"/>
            <person name="Tatsumi K"/>
            <person name="Tanaka K"/>
            <person name="Motone F"/>
            <person name="Kageyama Y"/>
            <person name="Nozu R"/>
            <person name="Adachi N"/>
            <person name="Nishimura O"/>
            <person name="Nakagawa R"/>
            <person name="Tanegashima C"/>
            <person name="Kiyatake I"/>
            <person name="Matsumoto R"/>
            <person name="Murakumo K"/>
            <person name="Nishida K"/>
            <person name="Terakita A"/>
            <person name="Kuratani S"/>
            <person name="Sato K"/>
            <person name="Hyodo S Kuraku.S."/>
        </authorList>
    </citation>
    <scope>NUCLEOTIDE SEQUENCE [LARGE SCALE GENOMIC DNA]</scope>
</reference>
<dbReference type="GO" id="GO:0006612">
    <property type="term" value="P:protein targeting to membrane"/>
    <property type="evidence" value="ECO:0007669"/>
    <property type="project" value="TreeGrafter"/>
</dbReference>
<comment type="caution">
    <text evidence="9">The sequence shown here is derived from an EMBL/GenBank/DDBJ whole genome shotgun (WGS) entry which is preliminary data.</text>
</comment>
<keyword evidence="6" id="KW-1133">Transmembrane helix</keyword>
<evidence type="ECO:0000256" key="4">
    <source>
        <dbReference type="ARBA" id="ARBA00022771"/>
    </source>
</evidence>
<evidence type="ECO:0000256" key="1">
    <source>
        <dbReference type="ARBA" id="ARBA00004167"/>
    </source>
</evidence>
<evidence type="ECO:0000313" key="10">
    <source>
        <dbReference type="Proteomes" id="UP000288216"/>
    </source>
</evidence>
<dbReference type="InterPro" id="IPR026096">
    <property type="entry name" value="R-trans_p"/>
</dbReference>
<dbReference type="OrthoDB" id="8121437at2759"/>
<accession>A0A401NRK2</accession>
<evidence type="ECO:0000313" key="9">
    <source>
        <dbReference type="EMBL" id="GCB63477.1"/>
    </source>
</evidence>
<feature type="domain" description="3CxxC-type" evidence="8">
    <location>
        <begin position="115"/>
        <end position="221"/>
    </location>
</feature>
<comment type="subcellular location">
    <subcellularLocation>
        <location evidence="1">Membrane</location>
        <topology evidence="1">Single-pass membrane protein</topology>
    </subcellularLocation>
</comment>
<dbReference type="Pfam" id="PF13695">
    <property type="entry name" value="Zn_ribbon_3CxxC"/>
    <property type="match status" value="1"/>
</dbReference>
<dbReference type="STRING" id="75743.A0A401NRK2"/>